<protein>
    <submittedName>
        <fullName evidence="4">Secreted protein</fullName>
    </submittedName>
</protein>
<evidence type="ECO:0000313" key="3">
    <source>
        <dbReference type="Proteomes" id="UP000278807"/>
    </source>
</evidence>
<feature type="chain" id="PRO_5043131646" evidence="1">
    <location>
        <begin position="22"/>
        <end position="86"/>
    </location>
</feature>
<dbReference type="Pfam" id="PF05596">
    <property type="entry name" value="Taeniidae_ag"/>
    <property type="match status" value="1"/>
</dbReference>
<dbReference type="OrthoDB" id="6269733at2759"/>
<accession>A0A0R3T3R2</accession>
<sequence>MKPIFFLALVFLAFTVANVRAEDSDGAGPRITVFRAYGMVRNFFSNDPLGQKIGLQLRELGEIALELRKRLRQRLGSYLKELQKEN</sequence>
<dbReference type="AlphaFoldDB" id="A0A0R3T3R2"/>
<dbReference type="InterPro" id="IPR008860">
    <property type="entry name" value="Taeniidae_ag"/>
</dbReference>
<name>A0A0R3T3R2_RODNA</name>
<feature type="signal peptide" evidence="1">
    <location>
        <begin position="1"/>
        <end position="21"/>
    </location>
</feature>
<proteinExistence type="predicted"/>
<dbReference type="Proteomes" id="UP000278807">
    <property type="component" value="Unassembled WGS sequence"/>
</dbReference>
<keyword evidence="1" id="KW-0732">Signal</keyword>
<evidence type="ECO:0000256" key="1">
    <source>
        <dbReference type="SAM" id="SignalP"/>
    </source>
</evidence>
<dbReference type="WBParaSite" id="HNAJ_0000166101-mRNA-1">
    <property type="protein sequence ID" value="HNAJ_0000166101-mRNA-1"/>
    <property type="gene ID" value="HNAJ_0000166101"/>
</dbReference>
<evidence type="ECO:0000313" key="2">
    <source>
        <dbReference type="EMBL" id="VDN97519.1"/>
    </source>
</evidence>
<evidence type="ECO:0000313" key="4">
    <source>
        <dbReference type="WBParaSite" id="HNAJ_0000166101-mRNA-1"/>
    </source>
</evidence>
<keyword evidence="3" id="KW-1185">Reference proteome</keyword>
<reference evidence="2 3" key="2">
    <citation type="submission" date="2018-11" db="EMBL/GenBank/DDBJ databases">
        <authorList>
            <consortium name="Pathogen Informatics"/>
        </authorList>
    </citation>
    <scope>NUCLEOTIDE SEQUENCE [LARGE SCALE GENOMIC DNA]</scope>
</reference>
<reference evidence="4" key="1">
    <citation type="submission" date="2017-02" db="UniProtKB">
        <authorList>
            <consortium name="WormBaseParasite"/>
        </authorList>
    </citation>
    <scope>IDENTIFICATION</scope>
</reference>
<gene>
    <name evidence="2" type="ORF">HNAJ_LOCUS1660</name>
</gene>
<dbReference type="EMBL" id="UZAE01000675">
    <property type="protein sequence ID" value="VDN97519.1"/>
    <property type="molecule type" value="Genomic_DNA"/>
</dbReference>
<organism evidence="4">
    <name type="scientific">Rodentolepis nana</name>
    <name type="common">Dwarf tapeworm</name>
    <name type="synonym">Hymenolepis nana</name>
    <dbReference type="NCBI Taxonomy" id="102285"/>
    <lineage>
        <taxon>Eukaryota</taxon>
        <taxon>Metazoa</taxon>
        <taxon>Spiralia</taxon>
        <taxon>Lophotrochozoa</taxon>
        <taxon>Platyhelminthes</taxon>
        <taxon>Cestoda</taxon>
        <taxon>Eucestoda</taxon>
        <taxon>Cyclophyllidea</taxon>
        <taxon>Hymenolepididae</taxon>
        <taxon>Rodentolepis</taxon>
    </lineage>
</organism>